<feature type="compositionally biased region" description="Basic and acidic residues" evidence="1">
    <location>
        <begin position="304"/>
        <end position="316"/>
    </location>
</feature>
<feature type="region of interest" description="Disordered" evidence="1">
    <location>
        <begin position="391"/>
        <end position="426"/>
    </location>
</feature>
<dbReference type="AlphaFoldDB" id="A0A6J5XUS3"/>
<gene>
    <name evidence="2" type="ORF">ORAREDHAP_LOCUS44458</name>
</gene>
<keyword evidence="3" id="KW-1185">Reference proteome</keyword>
<proteinExistence type="predicted"/>
<dbReference type="OrthoDB" id="1918879at2759"/>
<name>A0A6J5XUS3_PRUAR</name>
<accession>A0A6J5XUS3</accession>
<reference evidence="3" key="1">
    <citation type="journal article" date="2020" name="Genome Biol.">
        <title>Gamete binning: chromosome-level and haplotype-resolved genome assembly enabled by high-throughput single-cell sequencing of gamete genomes.</title>
        <authorList>
            <person name="Campoy J.A."/>
            <person name="Sun H."/>
            <person name="Goel M."/>
            <person name="Jiao W.-B."/>
            <person name="Folz-Donahue K."/>
            <person name="Wang N."/>
            <person name="Rubio M."/>
            <person name="Liu C."/>
            <person name="Kukat C."/>
            <person name="Ruiz D."/>
            <person name="Huettel B."/>
            <person name="Schneeberger K."/>
        </authorList>
    </citation>
    <scope>NUCLEOTIDE SEQUENCE [LARGE SCALE GENOMIC DNA]</scope>
    <source>
        <strain evidence="3">cv. Rojo Pasion</strain>
    </source>
</reference>
<dbReference type="PANTHER" id="PTHR33623">
    <property type="entry name" value="OS04G0572500 PROTEIN"/>
    <property type="match status" value="1"/>
</dbReference>
<dbReference type="EMBL" id="CAEKKB010000007">
    <property type="protein sequence ID" value="CAB4317616.1"/>
    <property type="molecule type" value="Genomic_DNA"/>
</dbReference>
<feature type="compositionally biased region" description="Acidic residues" evidence="1">
    <location>
        <begin position="396"/>
        <end position="421"/>
    </location>
</feature>
<sequence>MINMAQKHLHELLKEDQEPFLLKNYIADKRCQLKSPSPKTHLQVKKRRPISQVPNFPGNLCKNACFFSLHDSPDLRKSPLFEFSSPAARSPCKSPNAIFLQIPNRTAALLVEAAMRIQKQSSSSKPKTQNKNHSFGLFGSFLKRLTTRNRTQKREIRGDGVKVSVKDILRWDSSVGRRKISNEEKIESCLAVEEQTASEISTGCEVCFSSSSCTGRPSSAVWSETNEDKSLDLDTASSSSQSEGSEVIEFVTQRRVDSACLCNCEKINNGFCDSPFRFVLQTTPPPSGHRTPEFSSPAASPSRHKQEEEGVKKFQVEEEEEEDKEQCSPVSVLDPPFQDDDEGRDGDGDGDDEDGFDLECSYANVQRTKNQLLQKLRRFEKLAGLDPIALEKRMSEEEDDEYNMDDLEGQSEQYDDDESETSDSRMEESLDELVREILSQSNFHCIRKRIPADVKKLVSDLIVEEQKEEEEEAAFSDKRVVVVSRVCERFESWKEVESNTIDMMVEQDFRKELDGWKKNQDQVGETAMEIEVAIFALLVDELAMELV</sequence>
<evidence type="ECO:0000256" key="1">
    <source>
        <dbReference type="SAM" id="MobiDB-lite"/>
    </source>
</evidence>
<dbReference type="PANTHER" id="PTHR33623:SF5">
    <property type="entry name" value="HISTONE-LYSINE N-METHYLTRANSFERASE SETD1B-LIKE PROTEIN"/>
    <property type="match status" value="1"/>
</dbReference>
<feature type="region of interest" description="Disordered" evidence="1">
    <location>
        <begin position="210"/>
        <end position="246"/>
    </location>
</feature>
<evidence type="ECO:0000313" key="3">
    <source>
        <dbReference type="Proteomes" id="UP000507245"/>
    </source>
</evidence>
<evidence type="ECO:0008006" key="4">
    <source>
        <dbReference type="Google" id="ProtNLM"/>
    </source>
</evidence>
<dbReference type="Proteomes" id="UP000507245">
    <property type="component" value="Unassembled WGS sequence"/>
</dbReference>
<feature type="region of interest" description="Disordered" evidence="1">
    <location>
        <begin position="283"/>
        <end position="357"/>
    </location>
</feature>
<organism evidence="2 3">
    <name type="scientific">Prunus armeniaca</name>
    <name type="common">Apricot</name>
    <name type="synonym">Armeniaca vulgaris</name>
    <dbReference type="NCBI Taxonomy" id="36596"/>
    <lineage>
        <taxon>Eukaryota</taxon>
        <taxon>Viridiplantae</taxon>
        <taxon>Streptophyta</taxon>
        <taxon>Embryophyta</taxon>
        <taxon>Tracheophyta</taxon>
        <taxon>Spermatophyta</taxon>
        <taxon>Magnoliopsida</taxon>
        <taxon>eudicotyledons</taxon>
        <taxon>Gunneridae</taxon>
        <taxon>Pentapetalae</taxon>
        <taxon>rosids</taxon>
        <taxon>fabids</taxon>
        <taxon>Rosales</taxon>
        <taxon>Rosaceae</taxon>
        <taxon>Amygdaloideae</taxon>
        <taxon>Amygdaleae</taxon>
        <taxon>Prunus</taxon>
    </lineage>
</organism>
<feature type="compositionally biased region" description="Acidic residues" evidence="1">
    <location>
        <begin position="337"/>
        <end position="357"/>
    </location>
</feature>
<protein>
    <recommendedName>
        <fullName evidence="4">DUF4378 domain-containing protein</fullName>
    </recommendedName>
</protein>
<feature type="compositionally biased region" description="Polar residues" evidence="1">
    <location>
        <begin position="210"/>
        <end position="224"/>
    </location>
</feature>
<evidence type="ECO:0000313" key="2">
    <source>
        <dbReference type="EMBL" id="CAB4317616.1"/>
    </source>
</evidence>